<dbReference type="PATRIC" id="fig|443610.3.peg.3653"/>
<dbReference type="RefSeq" id="WP_046107610.1">
    <property type="nucleotide sequence ID" value="NZ_JZEX01000058.1"/>
</dbReference>
<name>A0A0F5FW58_9HYPH</name>
<dbReference type="Gene3D" id="3.40.50.300">
    <property type="entry name" value="P-loop containing nucleotide triphosphate hydrolases"/>
    <property type="match status" value="1"/>
</dbReference>
<gene>
    <name evidence="1" type="ORF">VE25_05505</name>
</gene>
<dbReference type="Gene3D" id="1.10.8.60">
    <property type="match status" value="1"/>
</dbReference>
<comment type="caution">
    <text evidence="1">The sequence shown here is derived from an EMBL/GenBank/DDBJ whole genome shotgun (WGS) entry which is preliminary data.</text>
</comment>
<dbReference type="OrthoDB" id="7390113at2"/>
<organism evidence="1 2">
    <name type="scientific">Devosia geojensis</name>
    <dbReference type="NCBI Taxonomy" id="443610"/>
    <lineage>
        <taxon>Bacteria</taxon>
        <taxon>Pseudomonadati</taxon>
        <taxon>Pseudomonadota</taxon>
        <taxon>Alphaproteobacteria</taxon>
        <taxon>Hyphomicrobiales</taxon>
        <taxon>Devosiaceae</taxon>
        <taxon>Devosia</taxon>
    </lineage>
</organism>
<dbReference type="EMBL" id="JZEX01000058">
    <property type="protein sequence ID" value="KKB12810.1"/>
    <property type="molecule type" value="Genomic_DNA"/>
</dbReference>
<proteinExistence type="predicted"/>
<dbReference type="AlphaFoldDB" id="A0A0F5FW58"/>
<dbReference type="SUPFAM" id="SSF52540">
    <property type="entry name" value="P-loop containing nucleoside triphosphate hydrolases"/>
    <property type="match status" value="1"/>
</dbReference>
<dbReference type="Proteomes" id="UP000033632">
    <property type="component" value="Unassembled WGS sequence"/>
</dbReference>
<evidence type="ECO:0008006" key="3">
    <source>
        <dbReference type="Google" id="ProtNLM"/>
    </source>
</evidence>
<evidence type="ECO:0000313" key="1">
    <source>
        <dbReference type="EMBL" id="KKB12810.1"/>
    </source>
</evidence>
<dbReference type="InterPro" id="IPR027417">
    <property type="entry name" value="P-loop_NTPase"/>
</dbReference>
<sequence length="253" mass="28020">MTRPQSDRTEPTQEQLGSVEQLVLDFGHTPSHAEDDFIVGEGNRLAHGRIAAFPNWPDPMTLLVGPAKAGKSHLARIFADRSGALLARPSEIAALAAAGGVEPLVIEDIDQAGYEEDALFHLLNQSMRDHRPLLMTAREPIEAWPYRTNDVRSRARRAAAFAVEMTDDIQLSQMFVKLFGDRQVTVDPRIIAYLVARMERSTEEAVALCDLMDRLALTRGTAITRKIAAEALELRRAARGEANEDHPESDTDE</sequence>
<dbReference type="STRING" id="443610.VE25_05505"/>
<keyword evidence="2" id="KW-1185">Reference proteome</keyword>
<evidence type="ECO:0000313" key="2">
    <source>
        <dbReference type="Proteomes" id="UP000033632"/>
    </source>
</evidence>
<protein>
    <recommendedName>
        <fullName evidence="3">Chromosomal replication initiator protein DnaA domain-containing protein</fullName>
    </recommendedName>
</protein>
<reference evidence="1 2" key="1">
    <citation type="submission" date="2015-03" db="EMBL/GenBank/DDBJ databases">
        <authorList>
            <person name="Hassan Y.I."/>
            <person name="Lepp D."/>
            <person name="Li X.-Z."/>
            <person name="Zhou T."/>
        </authorList>
    </citation>
    <scope>NUCLEOTIDE SEQUENCE [LARGE SCALE GENOMIC DNA]</scope>
    <source>
        <strain evidence="1 2">BD-c194</strain>
    </source>
</reference>
<accession>A0A0F5FW58</accession>